<dbReference type="PANTHER" id="PTHR31983:SF0">
    <property type="entry name" value="GLUCAN ENDO-1,3-BETA-D-GLUCOSIDASE 2"/>
    <property type="match status" value="1"/>
</dbReference>
<comment type="similarity">
    <text evidence="2">Belongs to the glycosyl hydrolase 81 family.</text>
</comment>
<proteinExistence type="inferred from homology"/>
<dbReference type="EMBL" id="JAPDRK010000021">
    <property type="protein sequence ID" value="KAJ9603721.1"/>
    <property type="molecule type" value="Genomic_DNA"/>
</dbReference>
<dbReference type="GO" id="GO:0000272">
    <property type="term" value="P:polysaccharide catabolic process"/>
    <property type="evidence" value="ECO:0007669"/>
    <property type="project" value="UniProtKB-KW"/>
</dbReference>
<dbReference type="Pfam" id="PF17652">
    <property type="entry name" value="Glyco_hydro81C"/>
    <property type="match status" value="1"/>
</dbReference>
<dbReference type="InterPro" id="IPR040720">
    <property type="entry name" value="GH81_C"/>
</dbReference>
<gene>
    <name evidence="11" type="ORF">H2200_011907</name>
</gene>
<dbReference type="InterPro" id="IPR005200">
    <property type="entry name" value="Endo-beta-glucanase"/>
</dbReference>
<dbReference type="PROSITE" id="PS52008">
    <property type="entry name" value="GH81"/>
    <property type="match status" value="1"/>
</dbReference>
<evidence type="ECO:0000313" key="12">
    <source>
        <dbReference type="Proteomes" id="UP001172673"/>
    </source>
</evidence>
<evidence type="ECO:0000313" key="11">
    <source>
        <dbReference type="EMBL" id="KAJ9603721.1"/>
    </source>
</evidence>
<dbReference type="InterPro" id="IPR008999">
    <property type="entry name" value="Actin-crosslinking"/>
</dbReference>
<comment type="caution">
    <text evidence="11">The sequence shown here is derived from an EMBL/GenBank/DDBJ whole genome shotgun (WGS) entry which is preliminary data.</text>
</comment>
<sequence>MPNGLTGGQVANGAPPLSSFFQGLKPPFPTNSWWAPFAAPPGDGTAAGPFPFESSLNAKGLMFGISTHRDFDGTSIHQPTQTDWRASFAEHSGDPASHKALAFDEQSVTIQYFQDSHTMTSYLVPGSPYITLNYNAATPFLTAMNGNIVSANGQNVTTSGSNLHMVVSVNGTELEVVDSKGTVYLIYAFSSITFNVTTQALTATNAYTGIIRMAMLAQPGHKALLDQYSSVYPKSFSLDYSYPSVTQVNLIFNWQTAGSGSNLLMLTWPHHRLKLVNANYPPQSALSYLTTKGYMYPILGSQWTMFYQMNPITFDAPRPVDSSCQSSLIQGLEYEISQLVPSQAPVPGDFYYWGGALAAKARLALIADVFGRRDLVMQVVNYLEASFQHWFDGSSSVGPAYETAWGGVINGAGATNANVDFGNGYYNDHHFHYGYFLTVAAVIGKFDLNWLNTHRDYINLFARDIINPSPQDPYFPITRCRDWFAGHSWASGIANGAGSRDQESTGEATNAYYGALLWASVALSQDFVNYANLLLTTEVQAAQVYWHLYPQQSATDPNNPYPEAGLRALTTIGNVEDWQSGAWLFWGNQKVEIAAIQMLPITPDKENLFDAQWVENVWSYASDELTDPTYSDDWRSVIVAAYANANPQVAAEWSANISDWGSGNTYSNELYFISTRPNPSGAPICGKMPSNPSGNFTLQASNGQYVSASASNANLVANSNATGAAVFASAYLPNAGTLQLVSTSQFVTADSSGNFDLSASRATASAWETFIIRQKVGARSGVYSIKANSNGLWVVVQADGSLKNSGTTEASSTGFSFHQSS</sequence>
<dbReference type="CDD" id="cd00257">
    <property type="entry name" value="beta-trefoil_FSCN-like"/>
    <property type="match status" value="1"/>
</dbReference>
<comment type="catalytic activity">
    <reaction evidence="1">
        <text>Hydrolysis of (1-&gt;3)-beta-D-glucosidic linkages in (1-&gt;3)-beta-D-glucans.</text>
        <dbReference type="EC" id="3.2.1.39"/>
    </reaction>
</comment>
<dbReference type="Proteomes" id="UP001172673">
    <property type="component" value="Unassembled WGS sequence"/>
</dbReference>
<evidence type="ECO:0000259" key="10">
    <source>
        <dbReference type="Pfam" id="PF17652"/>
    </source>
</evidence>
<dbReference type="GO" id="GO:0052861">
    <property type="term" value="F:endo-1,3(4)-beta-glucanase activity"/>
    <property type="evidence" value="ECO:0007669"/>
    <property type="project" value="InterPro"/>
</dbReference>
<dbReference type="InterPro" id="IPR040451">
    <property type="entry name" value="GH81_N"/>
</dbReference>
<dbReference type="Pfam" id="PF03639">
    <property type="entry name" value="Glyco_hydro_81"/>
    <property type="match status" value="1"/>
</dbReference>
<dbReference type="PANTHER" id="PTHR31983">
    <property type="entry name" value="ENDO-1,3(4)-BETA-GLUCANASE 1"/>
    <property type="match status" value="1"/>
</dbReference>
<keyword evidence="12" id="KW-1185">Reference proteome</keyword>
<organism evidence="11 12">
    <name type="scientific">Cladophialophora chaetospira</name>
    <dbReference type="NCBI Taxonomy" id="386627"/>
    <lineage>
        <taxon>Eukaryota</taxon>
        <taxon>Fungi</taxon>
        <taxon>Dikarya</taxon>
        <taxon>Ascomycota</taxon>
        <taxon>Pezizomycotina</taxon>
        <taxon>Eurotiomycetes</taxon>
        <taxon>Chaetothyriomycetidae</taxon>
        <taxon>Chaetothyriales</taxon>
        <taxon>Herpotrichiellaceae</taxon>
        <taxon>Cladophialophora</taxon>
    </lineage>
</organism>
<evidence type="ECO:0000256" key="8">
    <source>
        <dbReference type="ARBA" id="ARBA00023326"/>
    </source>
</evidence>
<dbReference type="GO" id="GO:0042973">
    <property type="term" value="F:glucan endo-1,3-beta-D-glucosidase activity"/>
    <property type="evidence" value="ECO:0007669"/>
    <property type="project" value="UniProtKB-EC"/>
</dbReference>
<feature type="domain" description="Glycosyl hydrolase family 81 N-terminal" evidence="9">
    <location>
        <begin position="76"/>
        <end position="313"/>
    </location>
</feature>
<evidence type="ECO:0000256" key="2">
    <source>
        <dbReference type="ARBA" id="ARBA00010730"/>
    </source>
</evidence>
<keyword evidence="7" id="KW-0961">Cell wall biogenesis/degradation</keyword>
<protein>
    <recommendedName>
        <fullName evidence="3">glucan endo-1,3-beta-D-glucosidase</fullName>
        <ecNumber evidence="3">3.2.1.39</ecNumber>
    </recommendedName>
</protein>
<evidence type="ECO:0000259" key="9">
    <source>
        <dbReference type="Pfam" id="PF03639"/>
    </source>
</evidence>
<keyword evidence="8" id="KW-0624">Polysaccharide degradation</keyword>
<evidence type="ECO:0000256" key="3">
    <source>
        <dbReference type="ARBA" id="ARBA00012780"/>
    </source>
</evidence>
<dbReference type="AlphaFoldDB" id="A0AA38WYZ1"/>
<dbReference type="EC" id="3.2.1.39" evidence="3"/>
<evidence type="ECO:0000256" key="6">
    <source>
        <dbReference type="ARBA" id="ARBA00023295"/>
    </source>
</evidence>
<name>A0AA38WYZ1_9EURO</name>
<keyword evidence="5" id="KW-0119">Carbohydrate metabolism</keyword>
<dbReference type="GO" id="GO:0071555">
    <property type="term" value="P:cell wall organization"/>
    <property type="evidence" value="ECO:0007669"/>
    <property type="project" value="UniProtKB-KW"/>
</dbReference>
<accession>A0AA38WYZ1</accession>
<evidence type="ECO:0000256" key="1">
    <source>
        <dbReference type="ARBA" id="ARBA00000382"/>
    </source>
</evidence>
<reference evidence="11" key="1">
    <citation type="submission" date="2022-10" db="EMBL/GenBank/DDBJ databases">
        <title>Culturing micro-colonial fungi from biological soil crusts in the Mojave desert and describing Neophaeococcomyces mojavensis, and introducing the new genera and species Taxawa tesnikishii.</title>
        <authorList>
            <person name="Kurbessoian T."/>
            <person name="Stajich J.E."/>
        </authorList>
    </citation>
    <scope>NUCLEOTIDE SEQUENCE</scope>
    <source>
        <strain evidence="11">TK_41</strain>
    </source>
</reference>
<feature type="domain" description="Glycosyl hydrolase family 81 C-terminal" evidence="10">
    <location>
        <begin position="325"/>
        <end position="655"/>
    </location>
</feature>
<dbReference type="SUPFAM" id="SSF50405">
    <property type="entry name" value="Actin-crosslinking proteins"/>
    <property type="match status" value="1"/>
</dbReference>
<evidence type="ECO:0000256" key="5">
    <source>
        <dbReference type="ARBA" id="ARBA00023277"/>
    </source>
</evidence>
<dbReference type="Gene3D" id="2.80.10.50">
    <property type="match status" value="1"/>
</dbReference>
<keyword evidence="6" id="KW-0326">Glycosidase</keyword>
<evidence type="ECO:0000256" key="4">
    <source>
        <dbReference type="ARBA" id="ARBA00022801"/>
    </source>
</evidence>
<keyword evidence="4" id="KW-0378">Hydrolase</keyword>
<evidence type="ECO:0000256" key="7">
    <source>
        <dbReference type="ARBA" id="ARBA00023316"/>
    </source>
</evidence>
<dbReference type="Gene3D" id="2.70.98.30">
    <property type="entry name" value="Golgi alpha-mannosidase II, domain 4"/>
    <property type="match status" value="1"/>
</dbReference>